<evidence type="ECO:0008006" key="3">
    <source>
        <dbReference type="Google" id="ProtNLM"/>
    </source>
</evidence>
<organism evidence="1 2">
    <name type="scientific">Nitrospira defluvii</name>
    <dbReference type="NCBI Taxonomy" id="330214"/>
    <lineage>
        <taxon>Bacteria</taxon>
        <taxon>Pseudomonadati</taxon>
        <taxon>Nitrospirota</taxon>
        <taxon>Nitrospiria</taxon>
        <taxon>Nitrospirales</taxon>
        <taxon>Nitrospiraceae</taxon>
        <taxon>Nitrospira</taxon>
    </lineage>
</organism>
<gene>
    <name evidence="1" type="ORF">NSPZN2_10166</name>
</gene>
<dbReference type="Proteomes" id="UP000675880">
    <property type="component" value="Unassembled WGS sequence"/>
</dbReference>
<keyword evidence="2" id="KW-1185">Reference proteome</keyword>
<dbReference type="RefSeq" id="WP_213040100.1">
    <property type="nucleotide sequence ID" value="NZ_CAJNBJ010000001.1"/>
</dbReference>
<name>A0ABM8QCI9_9BACT</name>
<protein>
    <recommendedName>
        <fullName evidence="3">Lipoprotein</fullName>
    </recommendedName>
</protein>
<dbReference type="EMBL" id="CAJNBJ010000001">
    <property type="protein sequence ID" value="CAE6689825.1"/>
    <property type="molecule type" value="Genomic_DNA"/>
</dbReference>
<reference evidence="1 2" key="1">
    <citation type="submission" date="2021-02" db="EMBL/GenBank/DDBJ databases">
        <authorList>
            <person name="Han P."/>
        </authorList>
    </citation>
    <scope>NUCLEOTIDE SEQUENCE [LARGE SCALE GENOMIC DNA]</scope>
    <source>
        <strain evidence="1">Candidatus Nitrospira sp. ZN2</strain>
    </source>
</reference>
<sequence length="143" mass="15886">MVIGLVLVLVACNSDRPEPAEVELPSAGLRVRLTRVATHPFLSRYRLTLHVAGRQGCEATAELFPDTGYAARRNLYQQASGVITVLGQYDARVVDPSSCAIRLVEFQSLAGQAIYLGMFDVDAQKRWQFLPPSVRPERPFEKL</sequence>
<proteinExistence type="predicted"/>
<evidence type="ECO:0000313" key="1">
    <source>
        <dbReference type="EMBL" id="CAE6689825.1"/>
    </source>
</evidence>
<accession>A0ABM8QCI9</accession>
<comment type="caution">
    <text evidence="1">The sequence shown here is derived from an EMBL/GenBank/DDBJ whole genome shotgun (WGS) entry which is preliminary data.</text>
</comment>
<evidence type="ECO:0000313" key="2">
    <source>
        <dbReference type="Proteomes" id="UP000675880"/>
    </source>
</evidence>